<dbReference type="Proteomes" id="UP000887159">
    <property type="component" value="Unassembled WGS sequence"/>
</dbReference>
<comment type="caution">
    <text evidence="2">The sequence shown here is derived from an EMBL/GenBank/DDBJ whole genome shotgun (WGS) entry which is preliminary data.</text>
</comment>
<proteinExistence type="predicted"/>
<dbReference type="EMBL" id="BMAU01021233">
    <property type="protein sequence ID" value="GFY02765.1"/>
    <property type="molecule type" value="Genomic_DNA"/>
</dbReference>
<evidence type="ECO:0000313" key="2">
    <source>
        <dbReference type="EMBL" id="GFY02765.1"/>
    </source>
</evidence>
<evidence type="ECO:0000256" key="1">
    <source>
        <dbReference type="SAM" id="MobiDB-lite"/>
    </source>
</evidence>
<organism evidence="2 3">
    <name type="scientific">Trichonephila clavipes</name>
    <name type="common">Golden silk orbweaver</name>
    <name type="synonym">Nephila clavipes</name>
    <dbReference type="NCBI Taxonomy" id="2585209"/>
    <lineage>
        <taxon>Eukaryota</taxon>
        <taxon>Metazoa</taxon>
        <taxon>Ecdysozoa</taxon>
        <taxon>Arthropoda</taxon>
        <taxon>Chelicerata</taxon>
        <taxon>Arachnida</taxon>
        <taxon>Araneae</taxon>
        <taxon>Araneomorphae</taxon>
        <taxon>Entelegynae</taxon>
        <taxon>Araneoidea</taxon>
        <taxon>Nephilidae</taxon>
        <taxon>Trichonephila</taxon>
    </lineage>
</organism>
<reference evidence="2" key="1">
    <citation type="submission" date="2020-08" db="EMBL/GenBank/DDBJ databases">
        <title>Multicomponent nature underlies the extraordinary mechanical properties of spider dragline silk.</title>
        <authorList>
            <person name="Kono N."/>
            <person name="Nakamura H."/>
            <person name="Mori M."/>
            <person name="Yoshida Y."/>
            <person name="Ohtoshi R."/>
            <person name="Malay A.D."/>
            <person name="Moran D.A.P."/>
            <person name="Tomita M."/>
            <person name="Numata K."/>
            <person name="Arakawa K."/>
        </authorList>
    </citation>
    <scope>NUCLEOTIDE SEQUENCE</scope>
</reference>
<gene>
    <name evidence="2" type="primary">EVAR_87468_1</name>
    <name evidence="2" type="ORF">TNCV_3506451</name>
</gene>
<accession>A0A8X6VE43</accession>
<keyword evidence="2" id="KW-0547">Nucleotide-binding</keyword>
<keyword evidence="3" id="KW-1185">Reference proteome</keyword>
<protein>
    <submittedName>
        <fullName evidence="2">ATP-dependent DNA helicase</fullName>
    </submittedName>
</protein>
<feature type="region of interest" description="Disordered" evidence="1">
    <location>
        <begin position="109"/>
        <end position="130"/>
    </location>
</feature>
<dbReference type="PANTHER" id="PTHR47642">
    <property type="entry name" value="ATP-DEPENDENT DNA HELICASE"/>
    <property type="match status" value="1"/>
</dbReference>
<dbReference type="AlphaFoldDB" id="A0A8X6VE43"/>
<dbReference type="SUPFAM" id="SSF52540">
    <property type="entry name" value="P-loop containing nucleoside triphosphate hydrolases"/>
    <property type="match status" value="1"/>
</dbReference>
<keyword evidence="2" id="KW-0067">ATP-binding</keyword>
<evidence type="ECO:0000313" key="3">
    <source>
        <dbReference type="Proteomes" id="UP000887159"/>
    </source>
</evidence>
<dbReference type="InterPro" id="IPR027417">
    <property type="entry name" value="P-loop_NTPase"/>
</dbReference>
<dbReference type="PANTHER" id="PTHR47642:SF5">
    <property type="entry name" value="ATP-DEPENDENT DNA HELICASE"/>
    <property type="match status" value="1"/>
</dbReference>
<dbReference type="InterPro" id="IPR051055">
    <property type="entry name" value="PIF1_helicase"/>
</dbReference>
<sequence>MKQLGVKFLNTVEMSSQEAVWYLLRQPMSRSSREVSYIPTVWPQERHKLRKRKAVMDEENLDENSTDIWTKSMIQRYEERPSELEDKCLADFVAWYTPVTKKCRPLGTEVNDDASGDDEPAPDNVPYESTSTIGSAYRKRSAPRVIRYRGYELNDVVNYKREMVTLYLPFKNEAVEILDRDGFLRLYDEREAEIMAKHKEFESNIDIAKILDELKKICEDFDNVDPLDTSNSRDDFVRNVLEPDGTENNDDFENTVNTIGISAVRKRSNVMSKQEYCHMMRSTNNGQRELILETIHRLHLSDSIPIQIFFTGPAGSGKTYVLTQIANGDIQ</sequence>
<dbReference type="GO" id="GO:0004386">
    <property type="term" value="F:helicase activity"/>
    <property type="evidence" value="ECO:0007669"/>
    <property type="project" value="UniProtKB-KW"/>
</dbReference>
<feature type="compositionally biased region" description="Acidic residues" evidence="1">
    <location>
        <begin position="110"/>
        <end position="121"/>
    </location>
</feature>
<keyword evidence="2" id="KW-0347">Helicase</keyword>
<keyword evidence="2" id="KW-0378">Hydrolase</keyword>
<name>A0A8X6VE43_TRICX</name>